<name>A0ABX1QVE0_9FLAO</name>
<dbReference type="RefSeq" id="WP_169523880.1">
    <property type="nucleotide sequence ID" value="NZ_JAAMPT010000206.1"/>
</dbReference>
<reference evidence="3 4" key="1">
    <citation type="submission" date="2020-02" db="EMBL/GenBank/DDBJ databases">
        <title>Flavobacterium sp. genome.</title>
        <authorList>
            <person name="Jung H.S."/>
            <person name="Baek J.H."/>
            <person name="Jeon C.O."/>
        </authorList>
    </citation>
    <scope>NUCLEOTIDE SEQUENCE [LARGE SCALE GENOMIC DNA]</scope>
    <source>
        <strain evidence="3 4">SE-s27</strain>
    </source>
</reference>
<keyword evidence="1" id="KW-0812">Transmembrane</keyword>
<evidence type="ECO:0000256" key="1">
    <source>
        <dbReference type="SAM" id="Phobius"/>
    </source>
</evidence>
<feature type="domain" description="DUF5808" evidence="2">
    <location>
        <begin position="29"/>
        <end position="55"/>
    </location>
</feature>
<dbReference type="Proteomes" id="UP000767947">
    <property type="component" value="Unassembled WGS sequence"/>
</dbReference>
<keyword evidence="1" id="KW-1133">Transmembrane helix</keyword>
<gene>
    <name evidence="3" type="ORF">G6042_08510</name>
</gene>
<keyword evidence="4" id="KW-1185">Reference proteome</keyword>
<dbReference type="InterPro" id="IPR043831">
    <property type="entry name" value="DUF5808"/>
</dbReference>
<comment type="caution">
    <text evidence="3">The sequence shown here is derived from an EMBL/GenBank/DDBJ whole genome shotgun (WGS) entry which is preliminary data.</text>
</comment>
<evidence type="ECO:0000313" key="4">
    <source>
        <dbReference type="Proteomes" id="UP000767947"/>
    </source>
</evidence>
<keyword evidence="1" id="KW-0472">Membrane</keyword>
<sequence length="77" mass="9203">MQNPSKESLEEWQKNPKYWKCKGLFYYNKEDKRLIVDKPNPNYGTTLNFAHKKAYLFLIGMLCFFGFVIIMITMAKK</sequence>
<feature type="transmembrane region" description="Helical" evidence="1">
    <location>
        <begin position="54"/>
        <end position="75"/>
    </location>
</feature>
<dbReference type="Pfam" id="PF19124">
    <property type="entry name" value="DUF5808"/>
    <property type="match status" value="1"/>
</dbReference>
<accession>A0ABX1QVE0</accession>
<protein>
    <recommendedName>
        <fullName evidence="2">DUF5808 domain-containing protein</fullName>
    </recommendedName>
</protein>
<organism evidence="3 4">
    <name type="scientific">Flavobacterium solisilvae</name>
    <dbReference type="NCBI Taxonomy" id="1852019"/>
    <lineage>
        <taxon>Bacteria</taxon>
        <taxon>Pseudomonadati</taxon>
        <taxon>Bacteroidota</taxon>
        <taxon>Flavobacteriia</taxon>
        <taxon>Flavobacteriales</taxon>
        <taxon>Flavobacteriaceae</taxon>
        <taxon>Flavobacterium</taxon>
    </lineage>
</organism>
<evidence type="ECO:0000259" key="2">
    <source>
        <dbReference type="Pfam" id="PF19124"/>
    </source>
</evidence>
<proteinExistence type="predicted"/>
<evidence type="ECO:0000313" key="3">
    <source>
        <dbReference type="EMBL" id="NMH25308.1"/>
    </source>
</evidence>
<dbReference type="EMBL" id="JAAMPT010000206">
    <property type="protein sequence ID" value="NMH25308.1"/>
    <property type="molecule type" value="Genomic_DNA"/>
</dbReference>